<dbReference type="Proteomes" id="UP000198948">
    <property type="component" value="Unassembled WGS sequence"/>
</dbReference>
<keyword evidence="2" id="KW-1185">Reference proteome</keyword>
<proteinExistence type="predicted"/>
<dbReference type="OrthoDB" id="2186451at2"/>
<dbReference type="SUPFAM" id="SSF50249">
    <property type="entry name" value="Nucleic acid-binding proteins"/>
    <property type="match status" value="1"/>
</dbReference>
<evidence type="ECO:0000313" key="1">
    <source>
        <dbReference type="EMBL" id="SER60465.1"/>
    </source>
</evidence>
<sequence length="104" mass="12094">MNYASITGTITSDIKIIHTKNNRPFARFTLENEHQTFNCLIANQKAYPFTFYVIKGAVITIDASINERMQLVVMDYFVHQQPNTIILGRVFNYQKKIYAKLPTF</sequence>
<dbReference type="RefSeq" id="WP_092649918.1">
    <property type="nucleotide sequence ID" value="NZ_FOHA01000002.1"/>
</dbReference>
<dbReference type="STRING" id="142588.SAMN04488559_102110"/>
<dbReference type="InterPro" id="IPR012340">
    <property type="entry name" value="NA-bd_OB-fold"/>
</dbReference>
<evidence type="ECO:0008006" key="3">
    <source>
        <dbReference type="Google" id="ProtNLM"/>
    </source>
</evidence>
<evidence type="ECO:0000313" key="2">
    <source>
        <dbReference type="Proteomes" id="UP000198948"/>
    </source>
</evidence>
<organism evidence="1 2">
    <name type="scientific">Isobaculum melis</name>
    <dbReference type="NCBI Taxonomy" id="142588"/>
    <lineage>
        <taxon>Bacteria</taxon>
        <taxon>Bacillati</taxon>
        <taxon>Bacillota</taxon>
        <taxon>Bacilli</taxon>
        <taxon>Lactobacillales</taxon>
        <taxon>Carnobacteriaceae</taxon>
        <taxon>Isobaculum</taxon>
    </lineage>
</organism>
<name>A0A1H9QJU1_9LACT</name>
<dbReference type="EMBL" id="FOHA01000002">
    <property type="protein sequence ID" value="SER60465.1"/>
    <property type="molecule type" value="Genomic_DNA"/>
</dbReference>
<accession>A0A1H9QJU1</accession>
<dbReference type="AlphaFoldDB" id="A0A1H9QJU1"/>
<protein>
    <recommendedName>
        <fullName evidence="3">Single-strand binding protein family protein</fullName>
    </recommendedName>
</protein>
<reference evidence="1 2" key="1">
    <citation type="submission" date="2016-10" db="EMBL/GenBank/DDBJ databases">
        <authorList>
            <person name="de Groot N.N."/>
        </authorList>
    </citation>
    <scope>NUCLEOTIDE SEQUENCE [LARGE SCALE GENOMIC DNA]</scope>
    <source>
        <strain evidence="1 2">DSM 13760</strain>
    </source>
</reference>
<gene>
    <name evidence="1" type="ORF">SAMN04488559_102110</name>
</gene>